<dbReference type="InterPro" id="IPR004294">
    <property type="entry name" value="Carotenoid_Oase"/>
</dbReference>
<evidence type="ECO:0000256" key="1">
    <source>
        <dbReference type="ARBA" id="ARBA00006787"/>
    </source>
</evidence>
<protein>
    <submittedName>
        <fullName evidence="6">Uncharacterized protein</fullName>
    </submittedName>
</protein>
<feature type="binding site" evidence="5">
    <location>
        <position position="121"/>
    </location>
    <ligand>
        <name>Fe cation</name>
        <dbReference type="ChEBI" id="CHEBI:24875"/>
        <note>catalytic</note>
    </ligand>
</feature>
<sequence length="317" mass="35197">MGMTAHPKKDSVTGETFAFRCGPMPPFLTYFHFDPAGNKLADVPIFSVQQPSIMHDFAITENYVVFGDIQVVVKPMDMVLGNRAPVGSDQGKVSRLGVLPRYATNEYEIRWFDVPGFSMMHSVNAWEEEGANGEKYLILVAPNILSIEHMLVDLNLVHSNVEMVRINLDTGVVSRKPLSSGNLDFPVIHPGYVGRRNRYAYVASMANPMPKVSGVVKLDFSCIDTGNCVVACRDFGPRCYGGEPFFVPNDGSEEEDDGYLVSYVHNEETDESTFVVMDARSPTLEIVAEVLLPERVPYGFHGLFVSKAELLSQRPFS</sequence>
<dbReference type="EMBL" id="JAMRDG010000001">
    <property type="protein sequence ID" value="KAJ3697167.1"/>
    <property type="molecule type" value="Genomic_DNA"/>
</dbReference>
<dbReference type="PANTHER" id="PTHR10543:SF46">
    <property type="entry name" value="CAROTENOID CLEAVAGE DIOXYGENASE 4, CHLOROPLASTIC-RELATED"/>
    <property type="match status" value="1"/>
</dbReference>
<feature type="binding site" evidence="5">
    <location>
        <position position="301"/>
    </location>
    <ligand>
        <name>Fe cation</name>
        <dbReference type="ChEBI" id="CHEBI:24875"/>
        <note>catalytic</note>
    </ligand>
</feature>
<organism evidence="6 7">
    <name type="scientific">Rhynchospora tenuis</name>
    <dbReference type="NCBI Taxonomy" id="198213"/>
    <lineage>
        <taxon>Eukaryota</taxon>
        <taxon>Viridiplantae</taxon>
        <taxon>Streptophyta</taxon>
        <taxon>Embryophyta</taxon>
        <taxon>Tracheophyta</taxon>
        <taxon>Spermatophyta</taxon>
        <taxon>Magnoliopsida</taxon>
        <taxon>Liliopsida</taxon>
        <taxon>Poales</taxon>
        <taxon>Cyperaceae</taxon>
        <taxon>Cyperoideae</taxon>
        <taxon>Rhynchosporeae</taxon>
        <taxon>Rhynchospora</taxon>
    </lineage>
</organism>
<keyword evidence="4 5" id="KW-0408">Iron</keyword>
<comment type="cofactor">
    <cofactor evidence="5">
        <name>Fe(2+)</name>
        <dbReference type="ChEBI" id="CHEBI:29033"/>
    </cofactor>
    <text evidence="5">Binds 1 Fe(2+) ion per subunit.</text>
</comment>
<evidence type="ECO:0000313" key="6">
    <source>
        <dbReference type="EMBL" id="KAJ3697167.1"/>
    </source>
</evidence>
<comment type="caution">
    <text evidence="6">The sequence shown here is derived from an EMBL/GenBank/DDBJ whole genome shotgun (WGS) entry which is preliminary data.</text>
</comment>
<dbReference type="Pfam" id="PF03055">
    <property type="entry name" value="RPE65"/>
    <property type="match status" value="1"/>
</dbReference>
<reference evidence="6 7" key="1">
    <citation type="journal article" date="2022" name="Cell">
        <title>Repeat-based holocentromeres influence genome architecture and karyotype evolution.</title>
        <authorList>
            <person name="Hofstatter P.G."/>
            <person name="Thangavel G."/>
            <person name="Lux T."/>
            <person name="Neumann P."/>
            <person name="Vondrak T."/>
            <person name="Novak P."/>
            <person name="Zhang M."/>
            <person name="Costa L."/>
            <person name="Castellani M."/>
            <person name="Scott A."/>
            <person name="Toegelov H."/>
            <person name="Fuchs J."/>
            <person name="Mata-Sucre Y."/>
            <person name="Dias Y."/>
            <person name="Vanzela A.L.L."/>
            <person name="Huettel B."/>
            <person name="Almeida C.C.S."/>
            <person name="Simkova H."/>
            <person name="Souza G."/>
            <person name="Pedrosa-Harand A."/>
            <person name="Macas J."/>
            <person name="Mayer K.F.X."/>
            <person name="Houben A."/>
            <person name="Marques A."/>
        </authorList>
    </citation>
    <scope>NUCLEOTIDE SEQUENCE [LARGE SCALE GENOMIC DNA]</scope>
    <source>
        <strain evidence="6">RhyTen1mFocal</strain>
    </source>
</reference>
<evidence type="ECO:0000313" key="7">
    <source>
        <dbReference type="Proteomes" id="UP001210211"/>
    </source>
</evidence>
<name>A0AAD6EQ94_9POAL</name>
<proteinExistence type="inferred from homology"/>
<dbReference type="GO" id="GO:0046872">
    <property type="term" value="F:metal ion binding"/>
    <property type="evidence" value="ECO:0007669"/>
    <property type="project" value="UniProtKB-KW"/>
</dbReference>
<evidence type="ECO:0000256" key="4">
    <source>
        <dbReference type="ARBA" id="ARBA00023004"/>
    </source>
</evidence>
<dbReference type="Proteomes" id="UP001210211">
    <property type="component" value="Unassembled WGS sequence"/>
</dbReference>
<dbReference type="GO" id="GO:0016121">
    <property type="term" value="P:carotene catabolic process"/>
    <property type="evidence" value="ECO:0007669"/>
    <property type="project" value="TreeGrafter"/>
</dbReference>
<feature type="binding site" evidence="5">
    <location>
        <position position="6"/>
    </location>
    <ligand>
        <name>Fe cation</name>
        <dbReference type="ChEBI" id="CHEBI:24875"/>
        <note>catalytic</note>
    </ligand>
</feature>
<keyword evidence="2 5" id="KW-0479">Metal-binding</keyword>
<dbReference type="GO" id="GO:0010436">
    <property type="term" value="F:carotenoid dioxygenase activity"/>
    <property type="evidence" value="ECO:0007669"/>
    <property type="project" value="TreeGrafter"/>
</dbReference>
<keyword evidence="3" id="KW-0223">Dioxygenase</keyword>
<keyword evidence="7" id="KW-1185">Reference proteome</keyword>
<feature type="binding site" evidence="5">
    <location>
        <position position="55"/>
    </location>
    <ligand>
        <name>Fe cation</name>
        <dbReference type="ChEBI" id="CHEBI:24875"/>
        <note>catalytic</note>
    </ligand>
</feature>
<evidence type="ECO:0000256" key="5">
    <source>
        <dbReference type="PIRSR" id="PIRSR604294-1"/>
    </source>
</evidence>
<keyword evidence="3" id="KW-0560">Oxidoreductase</keyword>
<gene>
    <name evidence="6" type="ORF">LUZ61_000872</name>
</gene>
<comment type="similarity">
    <text evidence="1">Belongs to the carotenoid oxygenase family.</text>
</comment>
<evidence type="ECO:0000256" key="2">
    <source>
        <dbReference type="ARBA" id="ARBA00022723"/>
    </source>
</evidence>
<dbReference type="PANTHER" id="PTHR10543">
    <property type="entry name" value="BETA-CAROTENE DIOXYGENASE"/>
    <property type="match status" value="1"/>
</dbReference>
<dbReference type="GO" id="GO:0009570">
    <property type="term" value="C:chloroplast stroma"/>
    <property type="evidence" value="ECO:0007669"/>
    <property type="project" value="TreeGrafter"/>
</dbReference>
<accession>A0AAD6EQ94</accession>
<dbReference type="AlphaFoldDB" id="A0AAD6EQ94"/>
<evidence type="ECO:0000256" key="3">
    <source>
        <dbReference type="ARBA" id="ARBA00022964"/>
    </source>
</evidence>